<reference evidence="3" key="1">
    <citation type="submission" date="2023-02" db="EMBL/GenBank/DDBJ databases">
        <title>Actinomadura rubrobrunea NBRC 14622.</title>
        <authorList>
            <person name="Ichikawa N."/>
            <person name="Sato H."/>
            <person name="Tonouchi N."/>
        </authorList>
    </citation>
    <scope>NUCLEOTIDE SEQUENCE</scope>
    <source>
        <strain evidence="3">NBRC 14622</strain>
    </source>
</reference>
<dbReference type="Proteomes" id="UP001165124">
    <property type="component" value="Unassembled WGS sequence"/>
</dbReference>
<gene>
    <name evidence="3" type="ORF">Arub01_41670</name>
</gene>
<sequence length="402" mass="43377">MHDETSIGARLRALRRWRGMSLDELAGLSGLSKSHLSRVERGLRALDRRSHIAALANALRVSEKDLAGGPHLTPDPVQAAPHATIPALRTALTVNTLTSPAVDRARPLAELVEEMGRIGRSKYKHVEVGEKLPDLIGELHVHACAPADEAAHRLALETLIEAFQSATFISRDLGHDDLASIAAIRAAEVAALLDDPITTGKAATLRIHTLPPQAREVALAFAEKTADALEPHARRGLGAQVAGMVTLAASMTATVLYKYDRAEHWIEQADDLADRVPDTPGVNWGAFSKTNVGVWKVALATERSAPSGEILRLAEAVDEERLTSRRGRHAAFLADVGRGLARDPRTRDEAAAWLLRAEKTAPHKIRNSAAVAETVTVMLQQAKRASVSRELRGMAARMGIPH</sequence>
<dbReference type="SMART" id="SM00530">
    <property type="entry name" value="HTH_XRE"/>
    <property type="match status" value="1"/>
</dbReference>
<dbReference type="PANTHER" id="PTHR46797">
    <property type="entry name" value="HTH-TYPE TRANSCRIPTIONAL REGULATOR"/>
    <property type="match status" value="1"/>
</dbReference>
<comment type="caution">
    <text evidence="3">The sequence shown here is derived from an EMBL/GenBank/DDBJ whole genome shotgun (WGS) entry which is preliminary data.</text>
</comment>
<dbReference type="PROSITE" id="PS50943">
    <property type="entry name" value="HTH_CROC1"/>
    <property type="match status" value="1"/>
</dbReference>
<organism evidence="3 4">
    <name type="scientific">Actinomadura rubrobrunea</name>
    <dbReference type="NCBI Taxonomy" id="115335"/>
    <lineage>
        <taxon>Bacteria</taxon>
        <taxon>Bacillati</taxon>
        <taxon>Actinomycetota</taxon>
        <taxon>Actinomycetes</taxon>
        <taxon>Streptosporangiales</taxon>
        <taxon>Thermomonosporaceae</taxon>
        <taxon>Actinomadura</taxon>
    </lineage>
</organism>
<keyword evidence="1" id="KW-0238">DNA-binding</keyword>
<name>A0A9W6PZQ2_9ACTN</name>
<dbReference type="CDD" id="cd00093">
    <property type="entry name" value="HTH_XRE"/>
    <property type="match status" value="1"/>
</dbReference>
<evidence type="ECO:0000259" key="2">
    <source>
        <dbReference type="PROSITE" id="PS50943"/>
    </source>
</evidence>
<evidence type="ECO:0000256" key="1">
    <source>
        <dbReference type="ARBA" id="ARBA00023125"/>
    </source>
</evidence>
<evidence type="ECO:0000313" key="3">
    <source>
        <dbReference type="EMBL" id="GLW65923.1"/>
    </source>
</evidence>
<dbReference type="AlphaFoldDB" id="A0A9W6PZQ2"/>
<proteinExistence type="predicted"/>
<dbReference type="InterPro" id="IPR001387">
    <property type="entry name" value="Cro/C1-type_HTH"/>
</dbReference>
<dbReference type="RefSeq" id="WP_083951382.1">
    <property type="nucleotide sequence ID" value="NZ_BSRZ01000011.1"/>
</dbReference>
<evidence type="ECO:0000313" key="4">
    <source>
        <dbReference type="Proteomes" id="UP001165124"/>
    </source>
</evidence>
<dbReference type="PANTHER" id="PTHR46797:SF1">
    <property type="entry name" value="METHYLPHOSPHONATE SYNTHASE"/>
    <property type="match status" value="1"/>
</dbReference>
<dbReference type="GO" id="GO:0003700">
    <property type="term" value="F:DNA-binding transcription factor activity"/>
    <property type="evidence" value="ECO:0007669"/>
    <property type="project" value="TreeGrafter"/>
</dbReference>
<accession>A0A9W6PZQ2</accession>
<feature type="domain" description="HTH cro/C1-type" evidence="2">
    <location>
        <begin position="11"/>
        <end position="66"/>
    </location>
</feature>
<dbReference type="InterPro" id="IPR050807">
    <property type="entry name" value="TransReg_Diox_bact_type"/>
</dbReference>
<dbReference type="GO" id="GO:0005829">
    <property type="term" value="C:cytosol"/>
    <property type="evidence" value="ECO:0007669"/>
    <property type="project" value="TreeGrafter"/>
</dbReference>
<protein>
    <submittedName>
        <fullName evidence="3">Transcriptional regulator</fullName>
    </submittedName>
</protein>
<dbReference type="EMBL" id="BSRZ01000011">
    <property type="protein sequence ID" value="GLW65923.1"/>
    <property type="molecule type" value="Genomic_DNA"/>
</dbReference>
<keyword evidence="4" id="KW-1185">Reference proteome</keyword>
<dbReference type="InterPro" id="IPR010982">
    <property type="entry name" value="Lambda_DNA-bd_dom_sf"/>
</dbReference>
<dbReference type="SUPFAM" id="SSF47413">
    <property type="entry name" value="lambda repressor-like DNA-binding domains"/>
    <property type="match status" value="1"/>
</dbReference>
<dbReference type="Gene3D" id="1.10.260.40">
    <property type="entry name" value="lambda repressor-like DNA-binding domains"/>
    <property type="match status" value="1"/>
</dbReference>
<dbReference type="GO" id="GO:0003677">
    <property type="term" value="F:DNA binding"/>
    <property type="evidence" value="ECO:0007669"/>
    <property type="project" value="UniProtKB-KW"/>
</dbReference>
<dbReference type="Pfam" id="PF13560">
    <property type="entry name" value="HTH_31"/>
    <property type="match status" value="1"/>
</dbReference>